<feature type="non-terminal residue" evidence="1">
    <location>
        <position position="59"/>
    </location>
</feature>
<dbReference type="EMBL" id="MAYW01000353">
    <property type="protein sequence ID" value="ODS29854.1"/>
    <property type="molecule type" value="Genomic_DNA"/>
</dbReference>
<sequence length="59" mass="6534">MRQLTTVKPPLYGVRYDFKETTGSRIITVSVDEKPGVQAIKNIAPDLPPLPGKCPQVLR</sequence>
<name>A0A1E3X4F6_9BACT</name>
<gene>
    <name evidence="1" type="ORF">SCARUB_05045</name>
</gene>
<evidence type="ECO:0000313" key="2">
    <source>
        <dbReference type="Proteomes" id="UP000094056"/>
    </source>
</evidence>
<dbReference type="AlphaFoldDB" id="A0A1E3X4F6"/>
<proteinExistence type="predicted"/>
<reference evidence="1 2" key="1">
    <citation type="submission" date="2016-07" db="EMBL/GenBank/DDBJ databases">
        <title>Draft genome of Scalindua rubra, obtained from a brine-seawater interface in the Red Sea, sheds light on salt adaptation in anammox bacteria.</title>
        <authorList>
            <person name="Speth D.R."/>
            <person name="Lagkouvardos I."/>
            <person name="Wang Y."/>
            <person name="Qian P.-Y."/>
            <person name="Dutilh B.E."/>
            <person name="Jetten M.S."/>
        </authorList>
    </citation>
    <scope>NUCLEOTIDE SEQUENCE [LARGE SCALE GENOMIC DNA]</scope>
    <source>
        <strain evidence="1">BSI-1</strain>
    </source>
</reference>
<dbReference type="Proteomes" id="UP000094056">
    <property type="component" value="Unassembled WGS sequence"/>
</dbReference>
<comment type="caution">
    <text evidence="1">The sequence shown here is derived from an EMBL/GenBank/DDBJ whole genome shotgun (WGS) entry which is preliminary data.</text>
</comment>
<evidence type="ECO:0000313" key="1">
    <source>
        <dbReference type="EMBL" id="ODS29854.1"/>
    </source>
</evidence>
<protein>
    <submittedName>
        <fullName evidence="1">Putative transposase</fullName>
    </submittedName>
</protein>
<organism evidence="1 2">
    <name type="scientific">Candidatus Scalindua rubra</name>
    <dbReference type="NCBI Taxonomy" id="1872076"/>
    <lineage>
        <taxon>Bacteria</taxon>
        <taxon>Pseudomonadati</taxon>
        <taxon>Planctomycetota</taxon>
        <taxon>Candidatus Brocadiia</taxon>
        <taxon>Candidatus Brocadiales</taxon>
        <taxon>Candidatus Scalinduaceae</taxon>
        <taxon>Candidatus Scalindua</taxon>
    </lineage>
</organism>
<accession>A0A1E3X4F6</accession>